<dbReference type="SUPFAM" id="SSF52540">
    <property type="entry name" value="P-loop containing nucleoside triphosphate hydrolases"/>
    <property type="match status" value="1"/>
</dbReference>
<evidence type="ECO:0000256" key="4">
    <source>
        <dbReference type="ARBA" id="ARBA00022801"/>
    </source>
</evidence>
<keyword evidence="2 10" id="KW-0235">DNA replication</keyword>
<feature type="compositionally biased region" description="Acidic residues" evidence="11">
    <location>
        <begin position="543"/>
        <end position="557"/>
    </location>
</feature>
<dbReference type="GO" id="GO:0016787">
    <property type="term" value="F:hydrolase activity"/>
    <property type="evidence" value="ECO:0007669"/>
    <property type="project" value="UniProtKB-KW"/>
</dbReference>
<dbReference type="OrthoDB" id="1882346at2759"/>
<proteinExistence type="inferred from homology"/>
<accession>A0A448YVJ0</accession>
<dbReference type="PANTHER" id="PTHR11630:SF46">
    <property type="entry name" value="DNA REPLICATION LICENSING FACTOR MCM3-RELATED"/>
    <property type="match status" value="1"/>
</dbReference>
<evidence type="ECO:0000256" key="11">
    <source>
        <dbReference type="SAM" id="MobiDB-lite"/>
    </source>
</evidence>
<dbReference type="Proteomes" id="UP000291116">
    <property type="component" value="Unassembled WGS sequence"/>
</dbReference>
<name>A0A448YVJ0_9STRA</name>
<keyword evidence="7 9" id="KW-0238">DNA-binding</keyword>
<keyword evidence="8 10" id="KW-0539">Nucleus</keyword>
<dbReference type="InterPro" id="IPR031327">
    <property type="entry name" value="MCM"/>
</dbReference>
<keyword evidence="6 9" id="KW-0067">ATP-binding</keyword>
<feature type="region of interest" description="Disordered" evidence="11">
    <location>
        <begin position="535"/>
        <end position="560"/>
    </location>
</feature>
<dbReference type="GO" id="GO:0006271">
    <property type="term" value="P:DNA strand elongation involved in DNA replication"/>
    <property type="evidence" value="ECO:0007669"/>
    <property type="project" value="TreeGrafter"/>
</dbReference>
<evidence type="ECO:0000256" key="5">
    <source>
        <dbReference type="ARBA" id="ARBA00022806"/>
    </source>
</evidence>
<dbReference type="InterPro" id="IPR041562">
    <property type="entry name" value="MCM_lid"/>
</dbReference>
<feature type="region of interest" description="Disordered" evidence="11">
    <location>
        <begin position="677"/>
        <end position="743"/>
    </location>
</feature>
<reference evidence="13 14" key="1">
    <citation type="submission" date="2019-01" db="EMBL/GenBank/DDBJ databases">
        <authorList>
            <person name="Ferrante I. M."/>
        </authorList>
    </citation>
    <scope>NUCLEOTIDE SEQUENCE [LARGE SCALE GENOMIC DNA]</scope>
    <source>
        <strain evidence="13 14">B856</strain>
    </source>
</reference>
<dbReference type="Pfam" id="PF17207">
    <property type="entry name" value="MCM_OB"/>
    <property type="match status" value="1"/>
</dbReference>
<dbReference type="GO" id="GO:0005634">
    <property type="term" value="C:nucleus"/>
    <property type="evidence" value="ECO:0007669"/>
    <property type="project" value="UniProtKB-SubCell"/>
</dbReference>
<dbReference type="PROSITE" id="PS50051">
    <property type="entry name" value="MCM_2"/>
    <property type="match status" value="1"/>
</dbReference>
<dbReference type="Pfam" id="PF17855">
    <property type="entry name" value="MCM_lid"/>
    <property type="match status" value="1"/>
</dbReference>
<dbReference type="Gene3D" id="2.20.28.10">
    <property type="match status" value="1"/>
</dbReference>
<evidence type="ECO:0000259" key="12">
    <source>
        <dbReference type="PROSITE" id="PS50051"/>
    </source>
</evidence>
<evidence type="ECO:0000256" key="7">
    <source>
        <dbReference type="ARBA" id="ARBA00023125"/>
    </source>
</evidence>
<evidence type="ECO:0000313" key="13">
    <source>
        <dbReference type="EMBL" id="VEU33795.1"/>
    </source>
</evidence>
<dbReference type="PRINTS" id="PR01657">
    <property type="entry name" value="MCMFAMILY"/>
</dbReference>
<dbReference type="GO" id="GO:0017116">
    <property type="term" value="F:single-stranded DNA helicase activity"/>
    <property type="evidence" value="ECO:0007669"/>
    <property type="project" value="TreeGrafter"/>
</dbReference>
<evidence type="ECO:0000256" key="2">
    <source>
        <dbReference type="ARBA" id="ARBA00022705"/>
    </source>
</evidence>
<evidence type="ECO:0000256" key="10">
    <source>
        <dbReference type="RuleBase" id="RU368061"/>
    </source>
</evidence>
<dbReference type="AlphaFoldDB" id="A0A448YVJ0"/>
<evidence type="ECO:0000256" key="6">
    <source>
        <dbReference type="ARBA" id="ARBA00022840"/>
    </source>
</evidence>
<dbReference type="Gene3D" id="2.40.50.140">
    <property type="entry name" value="Nucleic acid-binding proteins"/>
    <property type="match status" value="1"/>
</dbReference>
<dbReference type="InterPro" id="IPR008046">
    <property type="entry name" value="Mcm3"/>
</dbReference>
<dbReference type="Gene3D" id="3.40.50.300">
    <property type="entry name" value="P-loop containing nucleotide triphosphate hydrolases"/>
    <property type="match status" value="1"/>
</dbReference>
<dbReference type="EC" id="3.6.4.12" evidence="10"/>
<comment type="subunit">
    <text evidence="10">Component of the MCM2-7 complex.</text>
</comment>
<evidence type="ECO:0000256" key="1">
    <source>
        <dbReference type="ARBA" id="ARBA00004123"/>
    </source>
</evidence>
<dbReference type="GO" id="GO:1902975">
    <property type="term" value="P:mitotic DNA replication initiation"/>
    <property type="evidence" value="ECO:0007669"/>
    <property type="project" value="TreeGrafter"/>
</dbReference>
<feature type="domain" description="MCM C-terminal AAA(+) ATPase" evidence="12">
    <location>
        <begin position="319"/>
        <end position="525"/>
    </location>
</feature>
<feature type="compositionally biased region" description="Acidic residues" evidence="11">
    <location>
        <begin position="725"/>
        <end position="734"/>
    </location>
</feature>
<dbReference type="SUPFAM" id="SSF50249">
    <property type="entry name" value="Nucleic acid-binding proteins"/>
    <property type="match status" value="1"/>
</dbReference>
<evidence type="ECO:0000256" key="9">
    <source>
        <dbReference type="RuleBase" id="RU004070"/>
    </source>
</evidence>
<keyword evidence="14" id="KW-1185">Reference proteome</keyword>
<dbReference type="InterPro" id="IPR001208">
    <property type="entry name" value="MCM_dom"/>
</dbReference>
<dbReference type="GO" id="GO:0000727">
    <property type="term" value="P:double-strand break repair via break-induced replication"/>
    <property type="evidence" value="ECO:0007669"/>
    <property type="project" value="TreeGrafter"/>
</dbReference>
<dbReference type="InterPro" id="IPR033762">
    <property type="entry name" value="MCM_OB"/>
</dbReference>
<dbReference type="GO" id="GO:0005524">
    <property type="term" value="F:ATP binding"/>
    <property type="evidence" value="ECO:0007669"/>
    <property type="project" value="UniProtKB-UniRule"/>
</dbReference>
<comment type="similarity">
    <text evidence="9">Belongs to the MCM family.</text>
</comment>
<dbReference type="EMBL" id="CAACVS010000009">
    <property type="protein sequence ID" value="VEU33795.1"/>
    <property type="molecule type" value="Genomic_DNA"/>
</dbReference>
<keyword evidence="4 10" id="KW-0378">Hydrolase</keyword>
<evidence type="ECO:0000256" key="3">
    <source>
        <dbReference type="ARBA" id="ARBA00022741"/>
    </source>
</evidence>
<gene>
    <name evidence="13" type="ORF">PSNMU_V1.4_AUG-EV-PASAV3_0004850</name>
</gene>
<comment type="function">
    <text evidence="10">Acts as component of the MCM2-7 complex (MCM complex) which is the replicative helicase essential for 'once per cell cycle' DNA replication initiation and elongation in eukaryotic cells. The active ATPase sites in the MCM2-7 ring are formed through the interaction surfaces of two neighboring subunits such that a critical structure of a conserved arginine finger motif is provided in trans relative to the ATP-binding site of the Walker A box of the adjacent subunit. The six ATPase active sites, however, are likely to contribute differentially to the complex helicase activity.</text>
</comment>
<dbReference type="PANTHER" id="PTHR11630">
    <property type="entry name" value="DNA REPLICATION LICENSING FACTOR MCM FAMILY MEMBER"/>
    <property type="match status" value="1"/>
</dbReference>
<dbReference type="GO" id="GO:0003697">
    <property type="term" value="F:single-stranded DNA binding"/>
    <property type="evidence" value="ECO:0007669"/>
    <property type="project" value="TreeGrafter"/>
</dbReference>
<dbReference type="PRINTS" id="PR01659">
    <property type="entry name" value="MCMPROTEIN3"/>
</dbReference>
<sequence length="798" mass="87576">MAATDFSSLRDEYDNFLRQERFQYVDKISTVLDDYAHRSKSLNVEGWGCPRVEIRMAELRSMGNGGLSQRLRTDPLPHIRALESACHEVAVEARPGYDKNGIKIKVAFSGPVGAKPMSPRSLTSSSLRQLVCVEGVATKVSAIKPKIVRSVHYCPETKQHLEREYRDATDPELGLHAIDAQGRELPDRMIGITPTAFPQKDKDGNPLETEFGLSEFKDHQTVVLQEMPERAPMGQLPRSVELILDHDLVDKIKPGDRVQIVGVYRALSRSGNNPSGGGGAFKTVVLVNNVQILGRDTSQLTFSPQDVRMIKELGKNPDILSILGRSLSPSIHGHSVIKKALALQLLSGCEKNLKNGTHLRGDINILMVGDPSTAKSQLLRSAMTIAPLAVSTTGKGSSGVGLTAAVTSDADTNERRLEAGAMVLADRGLVCVDEFDKMGENDRVAIHEAMEQQTVTIAKAGIHASLNARCSVLAAANPVYGQYDRSRRIQENIGLPDSLLSRFDLLFVVLDQMDPETDRKIANHVILGHRYRSDRGGAGHDSDYDDEDEDSDDDMDDGDKVHSIWQRNRQGSDPSEAADPHSSDILQHDFLRKYLHFAKTRMKPHLTEGAREFIANRYAEMRCRQDERTLPVTARTLETVIRLATAHAKARLSGVVEAAPDCEAAMDVLGFALYHESGGDKNQNDEPSEGLTDGNEQAAAEVSDDGEASSASGEPSAKRRRTAVTDDDNDDDDGENKLKGQILAELAQNDGYLPIDEILPSRDDRDEILRLVETLVSEGKVMTEQNDEGTLDVFPVSD</sequence>
<comment type="catalytic activity">
    <reaction evidence="10">
        <text>ATP + H2O = ADP + phosphate + H(+)</text>
        <dbReference type="Rhea" id="RHEA:13065"/>
        <dbReference type="ChEBI" id="CHEBI:15377"/>
        <dbReference type="ChEBI" id="CHEBI:15378"/>
        <dbReference type="ChEBI" id="CHEBI:30616"/>
        <dbReference type="ChEBI" id="CHEBI:43474"/>
        <dbReference type="ChEBI" id="CHEBI:456216"/>
        <dbReference type="EC" id="3.6.4.12"/>
    </reaction>
</comment>
<evidence type="ECO:0000313" key="14">
    <source>
        <dbReference type="Proteomes" id="UP000291116"/>
    </source>
</evidence>
<organism evidence="13 14">
    <name type="scientific">Pseudo-nitzschia multistriata</name>
    <dbReference type="NCBI Taxonomy" id="183589"/>
    <lineage>
        <taxon>Eukaryota</taxon>
        <taxon>Sar</taxon>
        <taxon>Stramenopiles</taxon>
        <taxon>Ochrophyta</taxon>
        <taxon>Bacillariophyta</taxon>
        <taxon>Bacillariophyceae</taxon>
        <taxon>Bacillariophycidae</taxon>
        <taxon>Bacillariales</taxon>
        <taxon>Bacillariaceae</taxon>
        <taxon>Pseudo-nitzschia</taxon>
    </lineage>
</organism>
<evidence type="ECO:0000256" key="8">
    <source>
        <dbReference type="ARBA" id="ARBA00023242"/>
    </source>
</evidence>
<dbReference type="InterPro" id="IPR012340">
    <property type="entry name" value="NA-bd_OB-fold"/>
</dbReference>
<dbReference type="InterPro" id="IPR027417">
    <property type="entry name" value="P-loop_NTPase"/>
</dbReference>
<protein>
    <recommendedName>
        <fullName evidence="10">DNA replication licensing factor MCM3</fullName>
        <ecNumber evidence="10">3.6.4.12</ecNumber>
    </recommendedName>
</protein>
<dbReference type="SMART" id="SM00350">
    <property type="entry name" value="MCM"/>
    <property type="match status" value="1"/>
</dbReference>
<keyword evidence="5 10" id="KW-0347">Helicase</keyword>
<comment type="subcellular location">
    <subcellularLocation>
        <location evidence="1 10">Nucleus</location>
    </subcellularLocation>
</comment>
<dbReference type="Pfam" id="PF00493">
    <property type="entry name" value="MCM"/>
    <property type="match status" value="1"/>
</dbReference>
<dbReference type="GO" id="GO:0042555">
    <property type="term" value="C:MCM complex"/>
    <property type="evidence" value="ECO:0007669"/>
    <property type="project" value="UniProtKB-UniRule"/>
</dbReference>
<keyword evidence="3 9" id="KW-0547">Nucleotide-binding</keyword>